<dbReference type="EMBL" id="QPKV01000002">
    <property type="protein sequence ID" value="RDC58251.1"/>
    <property type="molecule type" value="Genomic_DNA"/>
</dbReference>
<feature type="transmembrane region" description="Helical" evidence="7">
    <location>
        <begin position="376"/>
        <end position="396"/>
    </location>
</feature>
<protein>
    <submittedName>
        <fullName evidence="9">MFS transporter</fullName>
    </submittedName>
</protein>
<evidence type="ECO:0000313" key="10">
    <source>
        <dbReference type="Proteomes" id="UP000253961"/>
    </source>
</evidence>
<keyword evidence="6 7" id="KW-0472">Membrane</keyword>
<evidence type="ECO:0000256" key="5">
    <source>
        <dbReference type="ARBA" id="ARBA00022989"/>
    </source>
</evidence>
<evidence type="ECO:0000256" key="7">
    <source>
        <dbReference type="SAM" id="Phobius"/>
    </source>
</evidence>
<feature type="transmembrane region" description="Helical" evidence="7">
    <location>
        <begin position="55"/>
        <end position="74"/>
    </location>
</feature>
<evidence type="ECO:0000256" key="1">
    <source>
        <dbReference type="ARBA" id="ARBA00004651"/>
    </source>
</evidence>
<evidence type="ECO:0000259" key="8">
    <source>
        <dbReference type="PROSITE" id="PS50850"/>
    </source>
</evidence>
<feature type="transmembrane region" description="Helical" evidence="7">
    <location>
        <begin position="285"/>
        <end position="302"/>
    </location>
</feature>
<dbReference type="InterPro" id="IPR020846">
    <property type="entry name" value="MFS_dom"/>
</dbReference>
<dbReference type="InterPro" id="IPR036259">
    <property type="entry name" value="MFS_trans_sf"/>
</dbReference>
<dbReference type="GO" id="GO:0005886">
    <property type="term" value="C:plasma membrane"/>
    <property type="evidence" value="ECO:0007669"/>
    <property type="project" value="UniProtKB-SubCell"/>
</dbReference>
<evidence type="ECO:0000256" key="2">
    <source>
        <dbReference type="ARBA" id="ARBA00022448"/>
    </source>
</evidence>
<dbReference type="AlphaFoldDB" id="A0A369PZY7"/>
<dbReference type="OrthoDB" id="5379144at2"/>
<dbReference type="GO" id="GO:0022857">
    <property type="term" value="F:transmembrane transporter activity"/>
    <property type="evidence" value="ECO:0007669"/>
    <property type="project" value="InterPro"/>
</dbReference>
<comment type="caution">
    <text evidence="9">The sequence shown here is derived from an EMBL/GenBank/DDBJ whole genome shotgun (WGS) entry which is preliminary data.</text>
</comment>
<feature type="transmembrane region" description="Helical" evidence="7">
    <location>
        <begin position="308"/>
        <end position="336"/>
    </location>
</feature>
<feature type="transmembrane region" description="Helical" evidence="7">
    <location>
        <begin position="219"/>
        <end position="242"/>
    </location>
</feature>
<dbReference type="Proteomes" id="UP000253961">
    <property type="component" value="Unassembled WGS sequence"/>
</dbReference>
<gene>
    <name evidence="9" type="ORF">DU508_04755</name>
</gene>
<keyword evidence="3" id="KW-1003">Cell membrane</keyword>
<organism evidence="9 10">
    <name type="scientific">Pedobacter chinensis</name>
    <dbReference type="NCBI Taxonomy" id="2282421"/>
    <lineage>
        <taxon>Bacteria</taxon>
        <taxon>Pseudomonadati</taxon>
        <taxon>Bacteroidota</taxon>
        <taxon>Sphingobacteriia</taxon>
        <taxon>Sphingobacteriales</taxon>
        <taxon>Sphingobacteriaceae</taxon>
        <taxon>Pedobacter</taxon>
    </lineage>
</organism>
<dbReference type="PANTHER" id="PTHR23517:SF2">
    <property type="entry name" value="MULTIDRUG RESISTANCE PROTEIN MDTH"/>
    <property type="match status" value="1"/>
</dbReference>
<dbReference type="PROSITE" id="PS50850">
    <property type="entry name" value="MFS"/>
    <property type="match status" value="1"/>
</dbReference>
<feature type="transmembrane region" description="Helical" evidence="7">
    <location>
        <begin position="254"/>
        <end position="273"/>
    </location>
</feature>
<keyword evidence="5 7" id="KW-1133">Transmembrane helix</keyword>
<keyword evidence="4 7" id="KW-0812">Transmembrane</keyword>
<feature type="transmembrane region" description="Helical" evidence="7">
    <location>
        <begin position="348"/>
        <end position="370"/>
    </location>
</feature>
<proteinExistence type="predicted"/>
<evidence type="ECO:0000256" key="3">
    <source>
        <dbReference type="ARBA" id="ARBA00022475"/>
    </source>
</evidence>
<dbReference type="Gene3D" id="1.20.1250.20">
    <property type="entry name" value="MFS general substrate transporter like domains"/>
    <property type="match status" value="1"/>
</dbReference>
<feature type="transmembrane region" description="Helical" evidence="7">
    <location>
        <begin position="20"/>
        <end position="43"/>
    </location>
</feature>
<feature type="transmembrane region" description="Helical" evidence="7">
    <location>
        <begin position="172"/>
        <end position="192"/>
    </location>
</feature>
<evidence type="ECO:0000313" key="9">
    <source>
        <dbReference type="EMBL" id="RDC58251.1"/>
    </source>
</evidence>
<dbReference type="InterPro" id="IPR050171">
    <property type="entry name" value="MFS_Transporters"/>
</dbReference>
<sequence>MFKLILNTYKISFSGLSRETWLLSIVMMFNRCGSMAVPFMGLYVTQSLHRSEIDAGLIITLFGVGSILGSAIGGKLTDMIGFRPVQILSSIIGGILFILFSTITHFSTLCVLAVVISFFSEAFRPANFTAVAHYATEGTITRSYSLNRLAVNIGWSVGISLAGIIASINYKLLFIVEGGVSIIVGLLILSFLPQVKGFIKKARENATNMVIMKPWRDVFYVKFILLTTVFITCAFLMFRVVPVFFKEQWHIDEFAIGIIIGINGAVIALFEMIMINKIEAKRPPMFFIIVGAVFFAVSYIMLSAPVNFHLVTAIAVIIIFTGGEMFSLPFINTIVISRSNEHNRGLYAAGYTLSWSCAQVIGPLLGFYIAKNLSYNWLWLGLACMLLLCAWGFSILNKKQPKSAPEPIKNQLEIE</sequence>
<dbReference type="PANTHER" id="PTHR23517">
    <property type="entry name" value="RESISTANCE PROTEIN MDTM, PUTATIVE-RELATED-RELATED"/>
    <property type="match status" value="1"/>
</dbReference>
<dbReference type="InterPro" id="IPR011701">
    <property type="entry name" value="MFS"/>
</dbReference>
<evidence type="ECO:0000256" key="4">
    <source>
        <dbReference type="ARBA" id="ARBA00022692"/>
    </source>
</evidence>
<reference evidence="9 10" key="1">
    <citation type="submission" date="2018-07" db="EMBL/GenBank/DDBJ databases">
        <title>Pedobacter sp. nov., isolated from soil.</title>
        <authorList>
            <person name="Zhou L.Y."/>
            <person name="Du Z.J."/>
        </authorList>
    </citation>
    <scope>NUCLEOTIDE SEQUENCE [LARGE SCALE GENOMIC DNA]</scope>
    <source>
        <strain evidence="9 10">JDX94</strain>
    </source>
</reference>
<keyword evidence="2" id="KW-0813">Transport</keyword>
<evidence type="ECO:0000256" key="6">
    <source>
        <dbReference type="ARBA" id="ARBA00023136"/>
    </source>
</evidence>
<name>A0A369PZY7_9SPHI</name>
<comment type="subcellular location">
    <subcellularLocation>
        <location evidence="1">Cell membrane</location>
        <topology evidence="1">Multi-pass membrane protein</topology>
    </subcellularLocation>
</comment>
<accession>A0A369PZY7</accession>
<dbReference type="SUPFAM" id="SSF103473">
    <property type="entry name" value="MFS general substrate transporter"/>
    <property type="match status" value="1"/>
</dbReference>
<dbReference type="Pfam" id="PF07690">
    <property type="entry name" value="MFS_1"/>
    <property type="match status" value="1"/>
</dbReference>
<feature type="transmembrane region" description="Helical" evidence="7">
    <location>
        <begin position="86"/>
        <end position="119"/>
    </location>
</feature>
<feature type="transmembrane region" description="Helical" evidence="7">
    <location>
        <begin position="149"/>
        <end position="166"/>
    </location>
</feature>
<dbReference type="RefSeq" id="WP_115401660.1">
    <property type="nucleotide sequence ID" value="NZ_QPKV01000002.1"/>
</dbReference>
<feature type="domain" description="Major facilitator superfamily (MFS) profile" evidence="8">
    <location>
        <begin position="1"/>
        <end position="400"/>
    </location>
</feature>
<keyword evidence="10" id="KW-1185">Reference proteome</keyword>